<evidence type="ECO:0000256" key="3">
    <source>
        <dbReference type="ARBA" id="ARBA00023163"/>
    </source>
</evidence>
<reference evidence="6 7" key="1">
    <citation type="submission" date="2019-04" db="EMBL/GenBank/DDBJ databases">
        <title>Rhodococcus oryzae sp. nov., a novel actinomycete isolated from rhizosphere soil of rice (Oryza sativa L.).</title>
        <authorList>
            <person name="Li C."/>
        </authorList>
    </citation>
    <scope>NUCLEOTIDE SEQUENCE [LARGE SCALE GENOMIC DNA]</scope>
    <source>
        <strain evidence="6 7">NEAU-CX67</strain>
    </source>
</reference>
<keyword evidence="3" id="KW-0804">Transcription</keyword>
<evidence type="ECO:0000256" key="1">
    <source>
        <dbReference type="ARBA" id="ARBA00023015"/>
    </source>
</evidence>
<proteinExistence type="predicted"/>
<dbReference type="Proteomes" id="UP000305109">
    <property type="component" value="Unassembled WGS sequence"/>
</dbReference>
<dbReference type="InterPro" id="IPR029016">
    <property type="entry name" value="GAF-like_dom_sf"/>
</dbReference>
<evidence type="ECO:0000313" key="7">
    <source>
        <dbReference type="Proteomes" id="UP000305109"/>
    </source>
</evidence>
<dbReference type="InterPro" id="IPR036388">
    <property type="entry name" value="WH-like_DNA-bd_sf"/>
</dbReference>
<dbReference type="PROSITE" id="PS51078">
    <property type="entry name" value="ICLR_ED"/>
    <property type="match status" value="1"/>
</dbReference>
<organism evidence="6 7">
    <name type="scientific">Rhodococcus oryzae</name>
    <dbReference type="NCBI Taxonomy" id="2571143"/>
    <lineage>
        <taxon>Bacteria</taxon>
        <taxon>Bacillati</taxon>
        <taxon>Actinomycetota</taxon>
        <taxon>Actinomycetes</taxon>
        <taxon>Mycobacteriales</taxon>
        <taxon>Nocardiaceae</taxon>
        <taxon>Rhodococcus</taxon>
    </lineage>
</organism>
<dbReference type="SUPFAM" id="SSF55781">
    <property type="entry name" value="GAF domain-like"/>
    <property type="match status" value="1"/>
</dbReference>
<accession>A0ABY2RDA5</accession>
<dbReference type="RefSeq" id="WP_136912125.1">
    <property type="nucleotide sequence ID" value="NZ_SUMD01000018.1"/>
</dbReference>
<name>A0ABY2RDA5_9NOCA</name>
<evidence type="ECO:0000259" key="5">
    <source>
        <dbReference type="PROSITE" id="PS51078"/>
    </source>
</evidence>
<dbReference type="Gene3D" id="3.30.450.40">
    <property type="match status" value="1"/>
</dbReference>
<dbReference type="SUPFAM" id="SSF46785">
    <property type="entry name" value="Winged helix' DNA-binding domain"/>
    <property type="match status" value="1"/>
</dbReference>
<evidence type="ECO:0000313" key="6">
    <source>
        <dbReference type="EMBL" id="TJZ73447.1"/>
    </source>
</evidence>
<dbReference type="PANTHER" id="PTHR30136:SF24">
    <property type="entry name" value="HTH-TYPE TRANSCRIPTIONAL REPRESSOR ALLR"/>
    <property type="match status" value="1"/>
</dbReference>
<dbReference type="SMART" id="SM00346">
    <property type="entry name" value="HTH_ICLR"/>
    <property type="match status" value="1"/>
</dbReference>
<gene>
    <name evidence="6" type="ORF">FCG67_24220</name>
</gene>
<evidence type="ECO:0000256" key="2">
    <source>
        <dbReference type="ARBA" id="ARBA00023125"/>
    </source>
</evidence>
<dbReference type="InterPro" id="IPR036390">
    <property type="entry name" value="WH_DNA-bd_sf"/>
</dbReference>
<keyword evidence="7" id="KW-1185">Reference proteome</keyword>
<dbReference type="Gene3D" id="1.10.10.10">
    <property type="entry name" value="Winged helix-like DNA-binding domain superfamily/Winged helix DNA-binding domain"/>
    <property type="match status" value="1"/>
</dbReference>
<dbReference type="InterPro" id="IPR005471">
    <property type="entry name" value="Tscrpt_reg_IclR_N"/>
</dbReference>
<dbReference type="Pfam" id="PF01614">
    <property type="entry name" value="IclR_C"/>
    <property type="match status" value="1"/>
</dbReference>
<keyword evidence="2" id="KW-0238">DNA-binding</keyword>
<dbReference type="Pfam" id="PF09339">
    <property type="entry name" value="HTH_IclR"/>
    <property type="match status" value="1"/>
</dbReference>
<sequence>MAGLRTAELGGHEPKAVQKALSLLEAVASLGPGAAARDIATMSRIPPATAYRLLNLLVADGFLIRVEDLSGFALGRRTRELAGAAAPPEPDTDRGRVLEELRSQVRFGIYLASYADGRVRLVDRDPDHELAAESAITAHLHASAIGKLLLSRLPEHDRPRPLRRLTAHTITDPSTLAAELRRVRDADAAGEMDECRVGRTAVAVPVRTSDGRVAGCLAAIGKTGRLEPTDRDVRDLLRSFASRLCLPASERRSSAAHT</sequence>
<dbReference type="InterPro" id="IPR050707">
    <property type="entry name" value="HTH_MetabolicPath_Reg"/>
</dbReference>
<feature type="domain" description="IclR-ED" evidence="5">
    <location>
        <begin position="77"/>
        <end position="258"/>
    </location>
</feature>
<protein>
    <submittedName>
        <fullName evidence="6">IclR family transcriptional regulator</fullName>
    </submittedName>
</protein>
<keyword evidence="1" id="KW-0805">Transcription regulation</keyword>
<dbReference type="PROSITE" id="PS51077">
    <property type="entry name" value="HTH_ICLR"/>
    <property type="match status" value="1"/>
</dbReference>
<dbReference type="PANTHER" id="PTHR30136">
    <property type="entry name" value="HELIX-TURN-HELIX TRANSCRIPTIONAL REGULATOR, ICLR FAMILY"/>
    <property type="match status" value="1"/>
</dbReference>
<dbReference type="EMBL" id="SUMD01000018">
    <property type="protein sequence ID" value="TJZ73447.1"/>
    <property type="molecule type" value="Genomic_DNA"/>
</dbReference>
<feature type="domain" description="HTH iclR-type" evidence="4">
    <location>
        <begin position="14"/>
        <end position="76"/>
    </location>
</feature>
<comment type="caution">
    <text evidence="6">The sequence shown here is derived from an EMBL/GenBank/DDBJ whole genome shotgun (WGS) entry which is preliminary data.</text>
</comment>
<dbReference type="InterPro" id="IPR014757">
    <property type="entry name" value="Tscrpt_reg_IclR_C"/>
</dbReference>
<evidence type="ECO:0000259" key="4">
    <source>
        <dbReference type="PROSITE" id="PS51077"/>
    </source>
</evidence>